<dbReference type="EMBL" id="AE017194">
    <property type="protein sequence ID" value="AAS40784.1"/>
    <property type="molecule type" value="Genomic_DNA"/>
</dbReference>
<proteinExistence type="predicted"/>
<protein>
    <submittedName>
        <fullName evidence="1">Uncharacterized protein</fullName>
    </submittedName>
</protein>
<dbReference type="KEGG" id="bca:BCE_1859"/>
<dbReference type="HOGENOM" id="CLU_2840322_0_0_9"/>
<name>Q73AC1_BACC1</name>
<evidence type="ECO:0000313" key="2">
    <source>
        <dbReference type="Proteomes" id="UP000002527"/>
    </source>
</evidence>
<sequence length="65" mass="7498">MLKRGFYSCFEPPSFFDVSTDLFTICCEIEDSLCFEDFSKFDVAVKIYWNKPLTIKIIVAAVAIM</sequence>
<dbReference type="AlphaFoldDB" id="Q73AC1"/>
<evidence type="ECO:0000313" key="1">
    <source>
        <dbReference type="EMBL" id="AAS40784.1"/>
    </source>
</evidence>
<accession>Q73AC1</accession>
<dbReference type="Proteomes" id="UP000002527">
    <property type="component" value="Chromosome"/>
</dbReference>
<organism evidence="1 2">
    <name type="scientific">Bacillus cereus (strain ATCC 10987 / NRS 248)</name>
    <dbReference type="NCBI Taxonomy" id="222523"/>
    <lineage>
        <taxon>Bacteria</taxon>
        <taxon>Bacillati</taxon>
        <taxon>Bacillota</taxon>
        <taxon>Bacilli</taxon>
        <taxon>Bacillales</taxon>
        <taxon>Bacillaceae</taxon>
        <taxon>Bacillus</taxon>
        <taxon>Bacillus cereus group</taxon>
    </lineage>
</organism>
<reference evidence="1 2" key="1">
    <citation type="journal article" date="2004" name="Nucleic Acids Res.">
        <title>The genome sequence of Bacillus cereus ATCC 10987 reveals metabolic adaptations and a large plasmid related to Bacillus anthracis pXO1.</title>
        <authorList>
            <person name="Rasko D.A."/>
            <person name="Ravel J."/>
            <person name="Okstad O.A."/>
            <person name="Helgason E."/>
            <person name="Cer R.Z."/>
            <person name="Jiang L."/>
            <person name="Shores K.A."/>
            <person name="Fouts D.E."/>
            <person name="Tourasse N.J."/>
            <person name="Angiuoli S.V."/>
            <person name="Kolonay J."/>
            <person name="Nelson W.C."/>
            <person name="Kolsto A.-B."/>
            <person name="Fraser C.M."/>
            <person name="Read T.D."/>
        </authorList>
    </citation>
    <scope>NUCLEOTIDE SEQUENCE [LARGE SCALE GENOMIC DNA]</scope>
    <source>
        <strain evidence="2">ATCC 10987 / NRS 248</strain>
    </source>
</reference>
<gene>
    <name evidence="1" type="ordered locus">BCE_1859</name>
</gene>